<organism evidence="3 4">
    <name type="scientific">Pseudomonas citronellolis</name>
    <dbReference type="NCBI Taxonomy" id="53408"/>
    <lineage>
        <taxon>Bacteria</taxon>
        <taxon>Pseudomonadati</taxon>
        <taxon>Pseudomonadota</taxon>
        <taxon>Gammaproteobacteria</taxon>
        <taxon>Pseudomonadales</taxon>
        <taxon>Pseudomonadaceae</taxon>
        <taxon>Pseudomonas</taxon>
    </lineage>
</organism>
<dbReference type="EMBL" id="CP015878">
    <property type="protein sequence ID" value="ANI17506.1"/>
    <property type="molecule type" value="Genomic_DNA"/>
</dbReference>
<dbReference type="Gene3D" id="3.30.300.30">
    <property type="match status" value="1"/>
</dbReference>
<dbReference type="InterPro" id="IPR020845">
    <property type="entry name" value="AMP-binding_CS"/>
</dbReference>
<dbReference type="AlphaFoldDB" id="A0A1A9KI69"/>
<dbReference type="GO" id="GO:0016878">
    <property type="term" value="F:acid-thiol ligase activity"/>
    <property type="evidence" value="ECO:0007669"/>
    <property type="project" value="UniProtKB-ARBA"/>
</dbReference>
<dbReference type="RefSeq" id="WP_064584417.1">
    <property type="nucleotide sequence ID" value="NZ_CP015878.1"/>
</dbReference>
<reference evidence="3 4" key="1">
    <citation type="submission" date="2016-05" db="EMBL/GenBank/DDBJ databases">
        <title>Genome Sequence of Pseudomonas citronellolis Strain SJTE-3, an Estrogens and Persistent Organic Pollutants degradation strain.</title>
        <authorList>
            <person name="Liang R."/>
        </authorList>
    </citation>
    <scope>NUCLEOTIDE SEQUENCE [LARGE SCALE GENOMIC DNA]</scope>
    <source>
        <strain evidence="3 4">SJTE-3</strain>
    </source>
</reference>
<dbReference type="InterPro" id="IPR042099">
    <property type="entry name" value="ANL_N_sf"/>
</dbReference>
<dbReference type="PROSITE" id="PS00455">
    <property type="entry name" value="AMP_BINDING"/>
    <property type="match status" value="1"/>
</dbReference>
<dbReference type="InterPro" id="IPR025110">
    <property type="entry name" value="AMP-bd_C"/>
</dbReference>
<protein>
    <recommendedName>
        <fullName evidence="5">Long-chain fatty acid--CoA ligase</fullName>
    </recommendedName>
</protein>
<dbReference type="InterPro" id="IPR000873">
    <property type="entry name" value="AMP-dep_synth/lig_dom"/>
</dbReference>
<dbReference type="Proteomes" id="UP000077748">
    <property type="component" value="Chromosome"/>
</dbReference>
<evidence type="ECO:0000313" key="3">
    <source>
        <dbReference type="EMBL" id="ANI17506.1"/>
    </source>
</evidence>
<evidence type="ECO:0000259" key="2">
    <source>
        <dbReference type="Pfam" id="PF13193"/>
    </source>
</evidence>
<dbReference type="Gene3D" id="3.40.50.12780">
    <property type="entry name" value="N-terminal domain of ligase-like"/>
    <property type="match status" value="1"/>
</dbReference>
<accession>A0A1A9KI69</accession>
<feature type="domain" description="AMP-dependent synthetase/ligase" evidence="1">
    <location>
        <begin position="9"/>
        <end position="365"/>
    </location>
</feature>
<sequence length="512" mass="55775">MLNLNETLRYWARRWPERLALRGSGGDLSWGELDRGSDGIAAGLHACGLRQGDRIGILMHNRIEFIETLLGAWKLGVAVTLLNVRFTAREMLYPVLDAGLSLVVTEAQLSGILAEARETVPGLRVFSVDAAPGARPLAELRRPPEELPELRVLPEDIALVCYTSGTTGVPKGAMISHANLLASSLARVIPCGITHADKLLISLPLAYTGGMCNYIRDGLFPGSTTVLASSFDTEELMQLITRERINTWTVVPVLLERMRQHPAFAEMDFSSLRNLVAGGAPVSPFLLQSWQAAGVSITQGYGLTEVSGGFATLLFHDEAQRKFGSAGRAVLQAEVCVLNAQREPAASGEVGEICVAGPIVMQGYLNKPEDTAAIRNGRWLLTGDTGRMDEEGFLTIVDRSKDMLISGGLNVYPAELEHALADVLGGGEFAIIGVPDERWGEVPMIIAHGAQVDIELLKARCLEQLADYKRPRFLVQLETPLPRTYSGKVLKRELRQQFRSVPLHAVSLKEAR</sequence>
<evidence type="ECO:0000259" key="1">
    <source>
        <dbReference type="Pfam" id="PF00501"/>
    </source>
</evidence>
<dbReference type="PANTHER" id="PTHR43767">
    <property type="entry name" value="LONG-CHAIN-FATTY-ACID--COA LIGASE"/>
    <property type="match status" value="1"/>
</dbReference>
<name>A0A1A9KI69_9PSED</name>
<evidence type="ECO:0008006" key="5">
    <source>
        <dbReference type="Google" id="ProtNLM"/>
    </source>
</evidence>
<proteinExistence type="predicted"/>
<feature type="domain" description="AMP-binding enzyme C-terminal" evidence="2">
    <location>
        <begin position="415"/>
        <end position="488"/>
    </location>
</feature>
<dbReference type="InterPro" id="IPR045851">
    <property type="entry name" value="AMP-bd_C_sf"/>
</dbReference>
<dbReference type="PANTHER" id="PTHR43767:SF1">
    <property type="entry name" value="NONRIBOSOMAL PEPTIDE SYNTHASE PES1 (EUROFUNG)-RELATED"/>
    <property type="match status" value="1"/>
</dbReference>
<gene>
    <name evidence="3" type="ORF">A9C11_27535</name>
</gene>
<dbReference type="Pfam" id="PF00501">
    <property type="entry name" value="AMP-binding"/>
    <property type="match status" value="1"/>
</dbReference>
<dbReference type="InterPro" id="IPR050237">
    <property type="entry name" value="ATP-dep_AMP-bd_enzyme"/>
</dbReference>
<evidence type="ECO:0000313" key="4">
    <source>
        <dbReference type="Proteomes" id="UP000077748"/>
    </source>
</evidence>
<dbReference type="SUPFAM" id="SSF56801">
    <property type="entry name" value="Acetyl-CoA synthetase-like"/>
    <property type="match status" value="1"/>
</dbReference>
<dbReference type="Pfam" id="PF13193">
    <property type="entry name" value="AMP-binding_C"/>
    <property type="match status" value="1"/>
</dbReference>